<dbReference type="GO" id="GO:0005524">
    <property type="term" value="F:ATP binding"/>
    <property type="evidence" value="ECO:0007669"/>
    <property type="project" value="UniProtKB-UniRule"/>
</dbReference>
<keyword evidence="1" id="KW-0547">Nucleotide-binding</keyword>
<evidence type="ECO:0000313" key="4">
    <source>
        <dbReference type="WBParaSite" id="TMUE_3000012402.1"/>
    </source>
</evidence>
<dbReference type="GO" id="GO:0004672">
    <property type="term" value="F:protein kinase activity"/>
    <property type="evidence" value="ECO:0007669"/>
    <property type="project" value="InterPro"/>
</dbReference>
<dbReference type="InterPro" id="IPR050235">
    <property type="entry name" value="CK1_Ser-Thr_kinase"/>
</dbReference>
<dbReference type="InterPro" id="IPR017441">
    <property type="entry name" value="Protein_kinase_ATP_BS"/>
</dbReference>
<dbReference type="SMART" id="SM00220">
    <property type="entry name" value="S_TKc"/>
    <property type="match status" value="1"/>
</dbReference>
<proteinExistence type="predicted"/>
<reference evidence="4" key="1">
    <citation type="submission" date="2019-12" db="UniProtKB">
        <authorList>
            <consortium name="WormBaseParasite"/>
        </authorList>
    </citation>
    <scope>IDENTIFICATION</scope>
</reference>
<protein>
    <submittedName>
        <fullName evidence="4">Protein kinase domain-containing protein</fullName>
    </submittedName>
</protein>
<dbReference type="Pfam" id="PF00069">
    <property type="entry name" value="Pkinase"/>
    <property type="match status" value="1"/>
</dbReference>
<feature type="domain" description="Protein kinase" evidence="2">
    <location>
        <begin position="19"/>
        <end position="293"/>
    </location>
</feature>
<dbReference type="SUPFAM" id="SSF56112">
    <property type="entry name" value="Protein kinase-like (PK-like)"/>
    <property type="match status" value="1"/>
</dbReference>
<evidence type="ECO:0000259" key="2">
    <source>
        <dbReference type="PROSITE" id="PS50011"/>
    </source>
</evidence>
<dbReference type="PANTHER" id="PTHR11909">
    <property type="entry name" value="CASEIN KINASE-RELATED"/>
    <property type="match status" value="1"/>
</dbReference>
<dbReference type="InterPro" id="IPR000719">
    <property type="entry name" value="Prot_kinase_dom"/>
</dbReference>
<evidence type="ECO:0000313" key="3">
    <source>
        <dbReference type="Proteomes" id="UP000046395"/>
    </source>
</evidence>
<dbReference type="PROSITE" id="PS50011">
    <property type="entry name" value="PROTEIN_KINASE_DOM"/>
    <property type="match status" value="1"/>
</dbReference>
<dbReference type="PROSITE" id="PS00107">
    <property type="entry name" value="PROTEIN_KINASE_ATP"/>
    <property type="match status" value="1"/>
</dbReference>
<dbReference type="InterPro" id="IPR011009">
    <property type="entry name" value="Kinase-like_dom_sf"/>
</dbReference>
<name>A0A5S6QZR3_TRIMR</name>
<keyword evidence="1" id="KW-0067">ATP-binding</keyword>
<keyword evidence="3" id="KW-1185">Reference proteome</keyword>
<sequence>MGCDDVRKPADDSPLNDRWKIEEEIGTGGYGTVYKAFDLLTKDYVAIKMELREQDKSKCRLNREVEVYIKMRGNVHFPLFYCENETDDKHFIVIELLGPSVDVLLKQHGTFSLRTAAMVGYQCIETIRDLHNQGIVHGDIKTSNFAIGIGAKCRTIYLYDFGLCRKFRDHTGRIYPARERRVFRGTLTYASVSAQCGQDISRGDDLRSLFYMIYELIKGTLPWSKETSPKTILRNKLRNDIENMTTDLPVPVNQMGHFVVRIRFEETPNYNALLTMFATVFIVQGMNTKSLFD</sequence>
<dbReference type="Gene3D" id="1.10.510.10">
    <property type="entry name" value="Transferase(Phosphotransferase) domain 1"/>
    <property type="match status" value="1"/>
</dbReference>
<accession>A0A5S6QZR3</accession>
<organism evidence="3 4">
    <name type="scientific">Trichuris muris</name>
    <name type="common">Mouse whipworm</name>
    <dbReference type="NCBI Taxonomy" id="70415"/>
    <lineage>
        <taxon>Eukaryota</taxon>
        <taxon>Metazoa</taxon>
        <taxon>Ecdysozoa</taxon>
        <taxon>Nematoda</taxon>
        <taxon>Enoplea</taxon>
        <taxon>Dorylaimia</taxon>
        <taxon>Trichinellida</taxon>
        <taxon>Trichuridae</taxon>
        <taxon>Trichuris</taxon>
    </lineage>
</organism>
<dbReference type="WBParaSite" id="TMUE_3000012402.1">
    <property type="protein sequence ID" value="TMUE_3000012402.1"/>
    <property type="gene ID" value="WBGene00293750"/>
</dbReference>
<dbReference type="AlphaFoldDB" id="A0A5S6QZR3"/>
<dbReference type="STRING" id="70415.A0A5S6QZR3"/>
<dbReference type="Proteomes" id="UP000046395">
    <property type="component" value="Unassembled WGS sequence"/>
</dbReference>
<feature type="binding site" evidence="1">
    <location>
        <position position="48"/>
    </location>
    <ligand>
        <name>ATP</name>
        <dbReference type="ChEBI" id="CHEBI:30616"/>
    </ligand>
</feature>
<evidence type="ECO:0000256" key="1">
    <source>
        <dbReference type="PROSITE-ProRule" id="PRU10141"/>
    </source>
</evidence>